<evidence type="ECO:0000313" key="2">
    <source>
        <dbReference type="Proteomes" id="UP000814128"/>
    </source>
</evidence>
<comment type="caution">
    <text evidence="1">The sequence shown here is derived from an EMBL/GenBank/DDBJ whole genome shotgun (WGS) entry which is preliminary data.</text>
</comment>
<dbReference type="EMBL" id="MU273647">
    <property type="protein sequence ID" value="KAI0029956.1"/>
    <property type="molecule type" value="Genomic_DNA"/>
</dbReference>
<reference evidence="1" key="1">
    <citation type="submission" date="2021-02" db="EMBL/GenBank/DDBJ databases">
        <authorList>
            <consortium name="DOE Joint Genome Institute"/>
            <person name="Ahrendt S."/>
            <person name="Looney B.P."/>
            <person name="Miyauchi S."/>
            <person name="Morin E."/>
            <person name="Drula E."/>
            <person name="Courty P.E."/>
            <person name="Chicoki N."/>
            <person name="Fauchery L."/>
            <person name="Kohler A."/>
            <person name="Kuo A."/>
            <person name="Labutti K."/>
            <person name="Pangilinan J."/>
            <person name="Lipzen A."/>
            <person name="Riley R."/>
            <person name="Andreopoulos W."/>
            <person name="He G."/>
            <person name="Johnson J."/>
            <person name="Barry K.W."/>
            <person name="Grigoriev I.V."/>
            <person name="Nagy L."/>
            <person name="Hibbett D."/>
            <person name="Henrissat B."/>
            <person name="Matheny P.B."/>
            <person name="Labbe J."/>
            <person name="Martin F."/>
        </authorList>
    </citation>
    <scope>NUCLEOTIDE SEQUENCE</scope>
    <source>
        <strain evidence="1">EC-137</strain>
    </source>
</reference>
<name>A0ACB8QED0_9AGAM</name>
<sequence>LDPAVDFFAGTVAGVAALIVGHPFDTVKVRFQNPATAGKYRSTFHAMGTIIRDEGPLGLFKGLSSPLASAPLLNGLLFASYGFLMKLQLRYEEQSPNLSQVFLAGAGCGLLSASITTPIELIKIQQQKSLLPIMRHAALNSRTPRQPSARRVALRIYREHGIPGLYRGVTATGLRDVGYGFYFLAYEASMKFFSREAPGASKDADASRHVYVPWWGLLLSGGFAGVSSWVMTFPFDVVKTRMQSSFNGAIDSPSPSSLRALADPRPYRNTLSTIVNSYRAEGAKVFFHGLSPTVIRAIPVNMVTFATFEAVVAMCS</sequence>
<protein>
    <submittedName>
        <fullName evidence="1">Mitochondrial carrier domain-containing protein</fullName>
    </submittedName>
</protein>
<accession>A0ACB8QED0</accession>
<dbReference type="Proteomes" id="UP000814128">
    <property type="component" value="Unassembled WGS sequence"/>
</dbReference>
<proteinExistence type="predicted"/>
<organism evidence="1 2">
    <name type="scientific">Vararia minispora EC-137</name>
    <dbReference type="NCBI Taxonomy" id="1314806"/>
    <lineage>
        <taxon>Eukaryota</taxon>
        <taxon>Fungi</taxon>
        <taxon>Dikarya</taxon>
        <taxon>Basidiomycota</taxon>
        <taxon>Agaricomycotina</taxon>
        <taxon>Agaricomycetes</taxon>
        <taxon>Russulales</taxon>
        <taxon>Lachnocladiaceae</taxon>
        <taxon>Vararia</taxon>
    </lineage>
</organism>
<feature type="non-terminal residue" evidence="1">
    <location>
        <position position="1"/>
    </location>
</feature>
<evidence type="ECO:0000313" key="1">
    <source>
        <dbReference type="EMBL" id="KAI0029956.1"/>
    </source>
</evidence>
<gene>
    <name evidence="1" type="ORF">K488DRAFT_55242</name>
</gene>
<keyword evidence="2" id="KW-1185">Reference proteome</keyword>
<reference evidence="1" key="2">
    <citation type="journal article" date="2022" name="New Phytol.">
        <title>Evolutionary transition to the ectomycorrhizal habit in the genomes of a hyperdiverse lineage of mushroom-forming fungi.</title>
        <authorList>
            <person name="Looney B."/>
            <person name="Miyauchi S."/>
            <person name="Morin E."/>
            <person name="Drula E."/>
            <person name="Courty P.E."/>
            <person name="Kohler A."/>
            <person name="Kuo A."/>
            <person name="LaButti K."/>
            <person name="Pangilinan J."/>
            <person name="Lipzen A."/>
            <person name="Riley R."/>
            <person name="Andreopoulos W."/>
            <person name="He G."/>
            <person name="Johnson J."/>
            <person name="Nolan M."/>
            <person name="Tritt A."/>
            <person name="Barry K.W."/>
            <person name="Grigoriev I.V."/>
            <person name="Nagy L.G."/>
            <person name="Hibbett D."/>
            <person name="Henrissat B."/>
            <person name="Matheny P.B."/>
            <person name="Labbe J."/>
            <person name="Martin F.M."/>
        </authorList>
    </citation>
    <scope>NUCLEOTIDE SEQUENCE</scope>
    <source>
        <strain evidence="1">EC-137</strain>
    </source>
</reference>